<dbReference type="Gene3D" id="3.30.70.100">
    <property type="match status" value="1"/>
</dbReference>
<evidence type="ECO:0000313" key="1">
    <source>
        <dbReference type="EMBL" id="MEM0577901.1"/>
    </source>
</evidence>
<dbReference type="Pfam" id="PF08803">
    <property type="entry name" value="ydhR"/>
    <property type="match status" value="1"/>
</dbReference>
<dbReference type="RefSeq" id="WP_315174127.1">
    <property type="nucleotide sequence ID" value="NZ_JBCGDP010000017.1"/>
</dbReference>
<dbReference type="EMBL" id="JBCGDP010000017">
    <property type="protein sequence ID" value="MEM0577901.1"/>
    <property type="molecule type" value="Genomic_DNA"/>
</dbReference>
<protein>
    <submittedName>
        <fullName evidence="1">YdhR family protein</fullName>
    </submittedName>
</protein>
<dbReference type="InterPro" id="IPR014910">
    <property type="entry name" value="YdhR"/>
</dbReference>
<evidence type="ECO:0000313" key="2">
    <source>
        <dbReference type="Proteomes" id="UP001468798"/>
    </source>
</evidence>
<comment type="caution">
    <text evidence="1">The sequence shown here is derived from an EMBL/GenBank/DDBJ whole genome shotgun (WGS) entry which is preliminary data.</text>
</comment>
<reference evidence="1 2" key="1">
    <citation type="submission" date="2024-03" db="EMBL/GenBank/DDBJ databases">
        <title>Two novel species of the genus Flavobacterium exhibiting potentially degradation of complex polysaccharides.</title>
        <authorList>
            <person name="Lian X."/>
        </authorList>
    </citation>
    <scope>NUCLEOTIDE SEQUENCE [LARGE SCALE GENOMIC DNA]</scope>
    <source>
        <strain evidence="1 2">N6</strain>
    </source>
</reference>
<keyword evidence="2" id="KW-1185">Reference proteome</keyword>
<dbReference type="InterPro" id="IPR011008">
    <property type="entry name" value="Dimeric_a/b-barrel"/>
</dbReference>
<dbReference type="SUPFAM" id="SSF54909">
    <property type="entry name" value="Dimeric alpha+beta barrel"/>
    <property type="match status" value="1"/>
</dbReference>
<sequence>MKYGQIFSYRLELNSKEEYIEKWVKPYAEPIAKVKGLISKVWMSNHEDLYSSFYLWETKEAMDDFMNSAMIAEVAQLPFLKDLNIVSIPVVTEASEITRGV</sequence>
<dbReference type="Proteomes" id="UP001468798">
    <property type="component" value="Unassembled WGS sequence"/>
</dbReference>
<organism evidence="1 2">
    <name type="scientific">Flavobacterium polysaccharolyticum</name>
    <dbReference type="NCBI Taxonomy" id="3133148"/>
    <lineage>
        <taxon>Bacteria</taxon>
        <taxon>Pseudomonadati</taxon>
        <taxon>Bacteroidota</taxon>
        <taxon>Flavobacteriia</taxon>
        <taxon>Flavobacteriales</taxon>
        <taxon>Flavobacteriaceae</taxon>
        <taxon>Flavobacterium</taxon>
    </lineage>
</organism>
<name>A0ABU9NRB8_9FLAO</name>
<gene>
    <name evidence="1" type="ORF">WFZ86_15455</name>
</gene>
<proteinExistence type="predicted"/>
<accession>A0ABU9NRB8</accession>